<sequence>MEGTPRIEPTHNESRPQEERTPARREEDMVHISREEQQRIIDAAGRNAIVEYESRTLIPAAREPARRQLFKEKEDPVREEEGGKPAISRAEVEDVGRQIGATNRRAEETWRNGGTKQKFLFCKEILTEVVDANFRLLDLSKYDGTKDPQEHVSAFELVMNLYGHTDPINAKLFVTTLSGNSQEWFTSLPSGTIESYSQLIQNFTFHFASKKKKRRATTYLFTIRQREDESLKSFIGRFNNDIWSSIYLSFKDKIPNNTWCGEVKCNQEEAWRCYNLSIKKGAEKRSEHQGQPIVDPQDVNENKKLRMMEQIEPVEEHKEVELVLGKPEKTTRIGSRLNTQMETLTIEFLRKNTDMFAWNPSDLKGINLEIIVHRLNVDLQAKQVK</sequence>
<evidence type="ECO:0000313" key="3">
    <source>
        <dbReference type="EMBL" id="KAL0327981.1"/>
    </source>
</evidence>
<dbReference type="PANTHER" id="PTHR33223:SF10">
    <property type="entry name" value="AMINOTRANSFERASE-LIKE PLANT MOBILE DOMAIN-CONTAINING PROTEIN"/>
    <property type="match status" value="1"/>
</dbReference>
<feature type="domain" description="Retrotransposon gag" evidence="2">
    <location>
        <begin position="171"/>
        <end position="239"/>
    </location>
</feature>
<reference evidence="3" key="2">
    <citation type="journal article" date="2024" name="Plant">
        <title>Genomic evolution and insights into agronomic trait innovations of Sesamum species.</title>
        <authorList>
            <person name="Miao H."/>
            <person name="Wang L."/>
            <person name="Qu L."/>
            <person name="Liu H."/>
            <person name="Sun Y."/>
            <person name="Le M."/>
            <person name="Wang Q."/>
            <person name="Wei S."/>
            <person name="Zheng Y."/>
            <person name="Lin W."/>
            <person name="Duan Y."/>
            <person name="Cao H."/>
            <person name="Xiong S."/>
            <person name="Wang X."/>
            <person name="Wei L."/>
            <person name="Li C."/>
            <person name="Ma Q."/>
            <person name="Ju M."/>
            <person name="Zhao R."/>
            <person name="Li G."/>
            <person name="Mu C."/>
            <person name="Tian Q."/>
            <person name="Mei H."/>
            <person name="Zhang T."/>
            <person name="Gao T."/>
            <person name="Zhang H."/>
        </authorList>
    </citation>
    <scope>NUCLEOTIDE SEQUENCE</scope>
    <source>
        <strain evidence="3">KEN8</strain>
    </source>
</reference>
<dbReference type="AlphaFoldDB" id="A0AAW2MC02"/>
<dbReference type="PANTHER" id="PTHR33223">
    <property type="entry name" value="CCHC-TYPE DOMAIN-CONTAINING PROTEIN"/>
    <property type="match status" value="1"/>
</dbReference>
<proteinExistence type="predicted"/>
<dbReference type="InterPro" id="IPR005162">
    <property type="entry name" value="Retrotrans_gag_dom"/>
</dbReference>
<reference evidence="3" key="1">
    <citation type="submission" date="2020-06" db="EMBL/GenBank/DDBJ databases">
        <authorList>
            <person name="Li T."/>
            <person name="Hu X."/>
            <person name="Zhang T."/>
            <person name="Song X."/>
            <person name="Zhang H."/>
            <person name="Dai N."/>
            <person name="Sheng W."/>
            <person name="Hou X."/>
            <person name="Wei L."/>
        </authorList>
    </citation>
    <scope>NUCLEOTIDE SEQUENCE</scope>
    <source>
        <strain evidence="3">KEN8</strain>
        <tissue evidence="3">Leaf</tissue>
    </source>
</reference>
<protein>
    <recommendedName>
        <fullName evidence="2">Retrotransposon gag domain-containing protein</fullName>
    </recommendedName>
</protein>
<feature type="region of interest" description="Disordered" evidence="1">
    <location>
        <begin position="1"/>
        <end position="32"/>
    </location>
</feature>
<organism evidence="3">
    <name type="scientific">Sesamum calycinum</name>
    <dbReference type="NCBI Taxonomy" id="2727403"/>
    <lineage>
        <taxon>Eukaryota</taxon>
        <taxon>Viridiplantae</taxon>
        <taxon>Streptophyta</taxon>
        <taxon>Embryophyta</taxon>
        <taxon>Tracheophyta</taxon>
        <taxon>Spermatophyta</taxon>
        <taxon>Magnoliopsida</taxon>
        <taxon>eudicotyledons</taxon>
        <taxon>Gunneridae</taxon>
        <taxon>Pentapetalae</taxon>
        <taxon>asterids</taxon>
        <taxon>lamiids</taxon>
        <taxon>Lamiales</taxon>
        <taxon>Pedaliaceae</taxon>
        <taxon>Sesamum</taxon>
    </lineage>
</organism>
<dbReference type="EMBL" id="JACGWM010000014">
    <property type="protein sequence ID" value="KAL0327981.1"/>
    <property type="molecule type" value="Genomic_DNA"/>
</dbReference>
<dbReference type="Pfam" id="PF03732">
    <property type="entry name" value="Retrotrans_gag"/>
    <property type="match status" value="1"/>
</dbReference>
<comment type="caution">
    <text evidence="3">The sequence shown here is derived from an EMBL/GenBank/DDBJ whole genome shotgun (WGS) entry which is preliminary data.</text>
</comment>
<name>A0AAW2MC02_9LAMI</name>
<evidence type="ECO:0000256" key="1">
    <source>
        <dbReference type="SAM" id="MobiDB-lite"/>
    </source>
</evidence>
<gene>
    <name evidence="3" type="ORF">Scaly_2230700</name>
</gene>
<accession>A0AAW2MC02</accession>
<feature type="compositionally biased region" description="Basic and acidic residues" evidence="1">
    <location>
        <begin position="8"/>
        <end position="32"/>
    </location>
</feature>
<evidence type="ECO:0000259" key="2">
    <source>
        <dbReference type="Pfam" id="PF03732"/>
    </source>
</evidence>